<protein>
    <recommendedName>
        <fullName evidence="2">PEHE domain-containing protein</fullName>
    </recommendedName>
</protein>
<feature type="region of interest" description="Disordered" evidence="1">
    <location>
        <begin position="718"/>
        <end position="760"/>
    </location>
</feature>
<feature type="compositionally biased region" description="Polar residues" evidence="1">
    <location>
        <begin position="693"/>
        <end position="703"/>
    </location>
</feature>
<evidence type="ECO:0000259" key="2">
    <source>
        <dbReference type="PROSITE" id="PS52052"/>
    </source>
</evidence>
<dbReference type="PANTHER" id="PTHR22443:SF18">
    <property type="entry name" value="NON-SPECIFIC LETHAL 1, ISOFORM M"/>
    <property type="match status" value="1"/>
</dbReference>
<evidence type="ECO:0000313" key="3">
    <source>
        <dbReference type="EMBL" id="KAF7280354.1"/>
    </source>
</evidence>
<dbReference type="OrthoDB" id="6022640at2759"/>
<feature type="compositionally biased region" description="Acidic residues" evidence="1">
    <location>
        <begin position="1001"/>
        <end position="1027"/>
    </location>
</feature>
<evidence type="ECO:0000256" key="1">
    <source>
        <dbReference type="SAM" id="MobiDB-lite"/>
    </source>
</evidence>
<comment type="caution">
    <text evidence="3">The sequence shown here is derived from an EMBL/GenBank/DDBJ whole genome shotgun (WGS) entry which is preliminary data.</text>
</comment>
<reference evidence="3" key="1">
    <citation type="submission" date="2020-08" db="EMBL/GenBank/DDBJ databases">
        <title>Genome sequencing and assembly of the red palm weevil Rhynchophorus ferrugineus.</title>
        <authorList>
            <person name="Dias G.B."/>
            <person name="Bergman C.M."/>
            <person name="Manee M."/>
        </authorList>
    </citation>
    <scope>NUCLEOTIDE SEQUENCE</scope>
    <source>
        <strain evidence="3">AA-2017</strain>
        <tissue evidence="3">Whole larva</tissue>
    </source>
</reference>
<dbReference type="AlphaFoldDB" id="A0A834II75"/>
<feature type="compositionally biased region" description="Polar residues" evidence="1">
    <location>
        <begin position="718"/>
        <end position="733"/>
    </location>
</feature>
<dbReference type="Proteomes" id="UP000625711">
    <property type="component" value="Unassembled WGS sequence"/>
</dbReference>
<feature type="region of interest" description="Disordered" evidence="1">
    <location>
        <begin position="967"/>
        <end position="1040"/>
    </location>
</feature>
<dbReference type="InterPro" id="IPR029332">
    <property type="entry name" value="PEHE_dom"/>
</dbReference>
<sequence length="1040" mass="116088">MGLRTASVRHSDAEVMAPALTDSVQTQNFNISSKSHLEPASPINSFETGKYSPTLAKTCSVPSSPLNTDDLSISLEDLDADNLDSKRHLLEGFLGKVNSASDSTFSQNMSVSSPPMGDREDKMGLQKTGLNISNVNKSKNSNDVDQLFKNALEPNVDEIMQVIKSIENNEQLNNSTDLNDVLDLNIDKDLLDHVDNMMNMSIDENQDDLETAQKIKENQAGLLLADLQKKHARLERRLNVFRRKCYKLESKLVGQHVSGEIAGVFEQVYRSVKKFKDNNDNSKCMGPFSRDFSEKPKPISGNSAKLLVKKLDMASVLQASNAARHKNITKYFGSGSIETSLFKHTASGQANIPPWSREHQQELQKLSEQLHTQLGLIQDELDSEATESSSGGESCDESQVYNNPHQQYLSIQKRALWKYSTDRAAIASRWTWLQSQISDLEYRIRQHTDIHKQIRNEKGSVQLGDGQSGATTETYLGTEGESKIGSTDNVSTVNGYLGQLPGAVGMRTENDKEDCQQCARTRPLVNFKKRRLLQVAGLHAVSKKAARPSTVRCSCVPSQEPCALCTGRIDPTNPRDPPETLGKAEKIALLDPGFHPVLSLPEDCSETLHLEAIMKHHEWQQRSARVKTMKIHKREQTEQKALEHRTKKLEHRKKYARLKSSTVAALSEKIKNKLKRRKVGRPAGIGKFKKRQSQSTITFSQHPNYDLGTEDVDVEATVGSSSGSFAQGRSQFDSPDGSPLLQMQPISSYKQHNRNSRSDSYDIDNIVIPYSVAASTRVEKLQYKEILTPKWRIADIEPLSRSAVKNNGSVSDFGEDSDVEDLSEEAVVARHDRSEIDEKKRFLSYLKLPSGYGRPRSHKRQDSVAETSRANTPDPVSPYPDGAKSSDGTLLSSPPPTPGIGVVVDESLPSNTRKRTVSQSRLKDDLHSADFVEQLPYENRAFPLTDVEYDHMLHEMPDAHREIKTNFRAQDTGEDLPAKDKCVGDSADSETTESAIGDDSILGEEEDALMDEEEDEDEEDPNDPEWTDAEKSGHRDRHRR</sequence>
<proteinExistence type="predicted"/>
<dbReference type="Gene3D" id="6.10.250.3170">
    <property type="match status" value="1"/>
</dbReference>
<name>A0A834II75_RHYFE</name>
<dbReference type="SMART" id="SM01300">
    <property type="entry name" value="PEHE"/>
    <property type="match status" value="1"/>
</dbReference>
<dbReference type="EMBL" id="JAACXV010000305">
    <property type="protein sequence ID" value="KAF7280354.1"/>
    <property type="molecule type" value="Genomic_DNA"/>
</dbReference>
<keyword evidence="4" id="KW-1185">Reference proteome</keyword>
<dbReference type="GO" id="GO:0035035">
    <property type="term" value="F:histone acetyltransferase binding"/>
    <property type="evidence" value="ECO:0007669"/>
    <property type="project" value="TreeGrafter"/>
</dbReference>
<dbReference type="InterPro" id="IPR026180">
    <property type="entry name" value="NSL1"/>
</dbReference>
<evidence type="ECO:0000313" key="4">
    <source>
        <dbReference type="Proteomes" id="UP000625711"/>
    </source>
</evidence>
<dbReference type="PANTHER" id="PTHR22443">
    <property type="entry name" value="NON-SPECIFIC LETHAL 1, ISOFORM M"/>
    <property type="match status" value="1"/>
</dbReference>
<feature type="region of interest" description="Disordered" evidence="1">
    <location>
        <begin position="675"/>
        <end position="704"/>
    </location>
</feature>
<feature type="region of interest" description="Disordered" evidence="1">
    <location>
        <begin position="853"/>
        <end position="921"/>
    </location>
</feature>
<gene>
    <name evidence="3" type="ORF">GWI33_006130</name>
</gene>
<dbReference type="GO" id="GO:0044545">
    <property type="term" value="C:NSL complex"/>
    <property type="evidence" value="ECO:0007669"/>
    <property type="project" value="TreeGrafter"/>
</dbReference>
<organism evidence="3 4">
    <name type="scientific">Rhynchophorus ferrugineus</name>
    <name type="common">Red palm weevil</name>
    <name type="synonym">Curculio ferrugineus</name>
    <dbReference type="NCBI Taxonomy" id="354439"/>
    <lineage>
        <taxon>Eukaryota</taxon>
        <taxon>Metazoa</taxon>
        <taxon>Ecdysozoa</taxon>
        <taxon>Arthropoda</taxon>
        <taxon>Hexapoda</taxon>
        <taxon>Insecta</taxon>
        <taxon>Pterygota</taxon>
        <taxon>Neoptera</taxon>
        <taxon>Endopterygota</taxon>
        <taxon>Coleoptera</taxon>
        <taxon>Polyphaga</taxon>
        <taxon>Cucujiformia</taxon>
        <taxon>Curculionidae</taxon>
        <taxon>Dryophthorinae</taxon>
        <taxon>Rhynchophorus</taxon>
    </lineage>
</organism>
<feature type="domain" description="PEHE" evidence="2">
    <location>
        <begin position="785"/>
        <end position="937"/>
    </location>
</feature>
<dbReference type="PROSITE" id="PS52052">
    <property type="entry name" value="PEHE"/>
    <property type="match status" value="1"/>
</dbReference>
<accession>A0A834II75</accession>